<name>A0ABQ5MGY8_9FLAO</name>
<dbReference type="SUPFAM" id="SSF54211">
    <property type="entry name" value="Ribosomal protein S5 domain 2-like"/>
    <property type="match status" value="1"/>
</dbReference>
<dbReference type="Gene3D" id="3.30.230.10">
    <property type="match status" value="1"/>
</dbReference>
<protein>
    <recommendedName>
        <fullName evidence="3">Mevalonate kinase</fullName>
    </recommendedName>
</protein>
<accession>A0ABQ5MGY8</accession>
<dbReference type="NCBIfam" id="NF040656">
    <property type="entry name" value="GHMP_GYDIA"/>
    <property type="match status" value="1"/>
</dbReference>
<reference evidence="1" key="1">
    <citation type="submission" date="2022-07" db="EMBL/GenBank/DDBJ databases">
        <title>Taxonomy of Novel Oxalotrophic and Methylotrophic Bacteria.</title>
        <authorList>
            <person name="Sahin N."/>
            <person name="Tani A."/>
        </authorList>
    </citation>
    <scope>NUCLEOTIDE SEQUENCE</scope>
    <source>
        <strain evidence="1">Y10</strain>
    </source>
</reference>
<dbReference type="EMBL" id="BRVO01000001">
    <property type="protein sequence ID" value="GLB48683.1"/>
    <property type="molecule type" value="Genomic_DNA"/>
</dbReference>
<dbReference type="Gene3D" id="3.30.70.890">
    <property type="entry name" value="GHMP kinase, C-terminal domain"/>
    <property type="match status" value="1"/>
</dbReference>
<dbReference type="InterPro" id="IPR036554">
    <property type="entry name" value="GHMP_kinase_C_sf"/>
</dbReference>
<dbReference type="InterPro" id="IPR014721">
    <property type="entry name" value="Ribsml_uS5_D2-typ_fold_subgr"/>
</dbReference>
<dbReference type="RefSeq" id="WP_281764315.1">
    <property type="nucleotide sequence ID" value="NZ_BRVO01000001.1"/>
</dbReference>
<evidence type="ECO:0000313" key="1">
    <source>
        <dbReference type="EMBL" id="GLB48683.1"/>
    </source>
</evidence>
<comment type="caution">
    <text evidence="1">The sequence shown here is derived from an EMBL/GenBank/DDBJ whole genome shotgun (WGS) entry which is preliminary data.</text>
</comment>
<proteinExistence type="predicted"/>
<dbReference type="InterPro" id="IPR020568">
    <property type="entry name" value="Ribosomal_Su5_D2-typ_SF"/>
</dbReference>
<keyword evidence="2" id="KW-1185">Reference proteome</keyword>
<evidence type="ECO:0000313" key="2">
    <source>
        <dbReference type="Proteomes" id="UP001143543"/>
    </source>
</evidence>
<gene>
    <name evidence="1" type="ORF">Y10_10510</name>
</gene>
<dbReference type="InterPro" id="IPR047765">
    <property type="entry name" value="GHMP_GYDIA-like"/>
</dbReference>
<sequence length="305" mass="33994">MKTYYSNGKLLITGEYGVLDGALSFALPTKFGQNLKVTETNNSLLKWTSFDHLNKEWLSITLDLNKLSKGTRSIIETSDTEKAITLLDILNTAKKANPAFLTKGADVITQLSFPNNWGLGTSSTLINNIASWAQIDAFELLWNSFKGSGYDIACAQNNTPITYQITQNKPAVNPISFSPNFTDDLFFIHLNKKQNSKEGIAHYRKLGNKKKTLVKELSSITEEIIKASSLEAFESLVNTHEDILSKHLEQPKVKDLYFSDYNGSVKSLGAWGGDFILATGNKKSMGYFEQKGYTTILSYNEMILV</sequence>
<dbReference type="Proteomes" id="UP001143543">
    <property type="component" value="Unassembled WGS sequence"/>
</dbReference>
<evidence type="ECO:0008006" key="3">
    <source>
        <dbReference type="Google" id="ProtNLM"/>
    </source>
</evidence>
<organism evidence="1 2">
    <name type="scientific">Neptunitalea lumnitzerae</name>
    <dbReference type="NCBI Taxonomy" id="2965509"/>
    <lineage>
        <taxon>Bacteria</taxon>
        <taxon>Pseudomonadati</taxon>
        <taxon>Bacteroidota</taxon>
        <taxon>Flavobacteriia</taxon>
        <taxon>Flavobacteriales</taxon>
        <taxon>Flavobacteriaceae</taxon>
        <taxon>Neptunitalea</taxon>
    </lineage>
</organism>